<comment type="similarity">
    <text evidence="7 8">Belongs to the tRNA nucleotidyltransferase/poly(A) polymerase family.</text>
</comment>
<evidence type="ECO:0000256" key="5">
    <source>
        <dbReference type="ARBA" id="ARBA00022884"/>
    </source>
</evidence>
<evidence type="ECO:0000256" key="3">
    <source>
        <dbReference type="ARBA" id="ARBA00022741"/>
    </source>
</evidence>
<dbReference type="OrthoDB" id="9805698at2"/>
<dbReference type="NCBIfam" id="TIGR01942">
    <property type="entry name" value="pcnB"/>
    <property type="match status" value="1"/>
</dbReference>
<feature type="region of interest" description="Disordered" evidence="9">
    <location>
        <begin position="406"/>
        <end position="430"/>
    </location>
</feature>
<dbReference type="PATRIC" id="fig|1590042.3.peg.1116"/>
<protein>
    <recommendedName>
        <fullName evidence="7">Poly(A) polymerase I</fullName>
        <shortName evidence="7">PAP I</shortName>
        <ecNumber evidence="7">2.7.7.19</ecNumber>
    </recommendedName>
</protein>
<feature type="active site" evidence="7">
    <location>
        <position position="61"/>
    </location>
</feature>
<comment type="caution">
    <text evidence="13">The sequence shown here is derived from an EMBL/GenBank/DDBJ whole genome shotgun (WGS) entry which is preliminary data.</text>
</comment>
<evidence type="ECO:0000259" key="12">
    <source>
        <dbReference type="Pfam" id="PF12627"/>
    </source>
</evidence>
<dbReference type="Pfam" id="PF12627">
    <property type="entry name" value="PolyA_pol_RNAbd"/>
    <property type="match status" value="1"/>
</dbReference>
<keyword evidence="2 7" id="KW-0808">Transferase</keyword>
<dbReference type="STRING" id="437022.CC99x_01101"/>
<dbReference type="Gene3D" id="3.30.460.10">
    <property type="entry name" value="Beta Polymerase, domain 2"/>
    <property type="match status" value="1"/>
</dbReference>
<keyword evidence="6 7" id="KW-0804">Transcription</keyword>
<dbReference type="SUPFAM" id="SSF81891">
    <property type="entry name" value="Poly A polymerase C-terminal region-like"/>
    <property type="match status" value="1"/>
</dbReference>
<dbReference type="EMBL" id="LKHV01000004">
    <property type="protein sequence ID" value="KRG19104.1"/>
    <property type="molecule type" value="Genomic_DNA"/>
</dbReference>
<dbReference type="CDD" id="cd05398">
    <property type="entry name" value="NT_ClassII-CCAase"/>
    <property type="match status" value="1"/>
</dbReference>
<feature type="domain" description="Polymerase A arginine-rich C-terminal" evidence="11">
    <location>
        <begin position="312"/>
        <end position="425"/>
    </location>
</feature>
<feature type="active site" evidence="7">
    <location>
        <position position="138"/>
    </location>
</feature>
<name>A0A0Q9YEX6_9GAMM</name>
<evidence type="ECO:0000256" key="6">
    <source>
        <dbReference type="ARBA" id="ARBA00023163"/>
    </source>
</evidence>
<dbReference type="InterPro" id="IPR052191">
    <property type="entry name" value="tRNA_ntf/polyA_polymerase_I"/>
</dbReference>
<dbReference type="InterPro" id="IPR025866">
    <property type="entry name" value="PolyA_pol_arg_C_dom"/>
</dbReference>
<evidence type="ECO:0000259" key="10">
    <source>
        <dbReference type="Pfam" id="PF01743"/>
    </source>
</evidence>
<dbReference type="EC" id="2.7.7.19" evidence="7"/>
<evidence type="ECO:0000256" key="2">
    <source>
        <dbReference type="ARBA" id="ARBA00022679"/>
    </source>
</evidence>
<dbReference type="PANTHER" id="PTHR43051">
    <property type="entry name" value="POLYNUCLEOTIDE ADENYLYLTRANSFERASE FAMILY PROTEIN"/>
    <property type="match status" value="1"/>
</dbReference>
<gene>
    <name evidence="7 13" type="primary">pcnB</name>
    <name evidence="13" type="ORF">CC99x_01101</name>
</gene>
<dbReference type="GO" id="GO:0043633">
    <property type="term" value="P:polyadenylation-dependent RNA catabolic process"/>
    <property type="evidence" value="ECO:0007669"/>
    <property type="project" value="InterPro"/>
</dbReference>
<feature type="domain" description="tRNA nucleotidyltransferase/poly(A) polymerase RNA and SrmB- binding" evidence="12">
    <location>
        <begin position="198"/>
        <end position="256"/>
    </location>
</feature>
<dbReference type="SUPFAM" id="SSF81301">
    <property type="entry name" value="Nucleotidyltransferase"/>
    <property type="match status" value="1"/>
</dbReference>
<feature type="domain" description="Poly A polymerase head" evidence="10">
    <location>
        <begin position="41"/>
        <end position="169"/>
    </location>
</feature>
<dbReference type="InterPro" id="IPR010206">
    <property type="entry name" value="PolA_pol_I"/>
</dbReference>
<dbReference type="Pfam" id="PF01743">
    <property type="entry name" value="PolyA_pol"/>
    <property type="match status" value="1"/>
</dbReference>
<comment type="catalytic activity">
    <reaction evidence="7">
        <text>RNA(n) + ATP = RNA(n)-3'-adenine ribonucleotide + diphosphate</text>
        <dbReference type="Rhea" id="RHEA:11332"/>
        <dbReference type="Rhea" id="RHEA-COMP:14527"/>
        <dbReference type="Rhea" id="RHEA-COMP:17347"/>
        <dbReference type="ChEBI" id="CHEBI:30616"/>
        <dbReference type="ChEBI" id="CHEBI:33019"/>
        <dbReference type="ChEBI" id="CHEBI:140395"/>
        <dbReference type="ChEBI" id="CHEBI:173115"/>
        <dbReference type="EC" id="2.7.7.19"/>
    </reaction>
</comment>
<evidence type="ECO:0000256" key="1">
    <source>
        <dbReference type="ARBA" id="ARBA00022664"/>
    </source>
</evidence>
<keyword evidence="13" id="KW-0548">Nucleotidyltransferase</keyword>
<dbReference type="HAMAP" id="MF_00957">
    <property type="entry name" value="PolyA_pol"/>
    <property type="match status" value="1"/>
</dbReference>
<dbReference type="Pfam" id="PF12626">
    <property type="entry name" value="PolyA_pol_arg_C"/>
    <property type="match status" value="1"/>
</dbReference>
<evidence type="ECO:0000256" key="8">
    <source>
        <dbReference type="RuleBase" id="RU003953"/>
    </source>
</evidence>
<evidence type="ECO:0000256" key="7">
    <source>
        <dbReference type="HAMAP-Rule" id="MF_00957"/>
    </source>
</evidence>
<keyword evidence="4 7" id="KW-0067">ATP-binding</keyword>
<dbReference type="FunFam" id="3.30.460.10:FF:000035">
    <property type="entry name" value="Poly(A) polymerase I"/>
    <property type="match status" value="1"/>
</dbReference>
<dbReference type="RefSeq" id="WP_057624213.1">
    <property type="nucleotide sequence ID" value="NZ_LKHV02000001.1"/>
</dbReference>
<evidence type="ECO:0000313" key="13">
    <source>
        <dbReference type="EMBL" id="KRG19104.1"/>
    </source>
</evidence>
<evidence type="ECO:0000256" key="4">
    <source>
        <dbReference type="ARBA" id="ARBA00022840"/>
    </source>
</evidence>
<proteinExistence type="inferred from homology"/>
<dbReference type="GO" id="GO:0006397">
    <property type="term" value="P:mRNA processing"/>
    <property type="evidence" value="ECO:0007669"/>
    <property type="project" value="UniProtKB-KW"/>
</dbReference>
<dbReference type="GO" id="GO:1990817">
    <property type="term" value="F:poly(A) RNA polymerase activity"/>
    <property type="evidence" value="ECO:0007669"/>
    <property type="project" value="UniProtKB-UniRule"/>
</dbReference>
<comment type="function">
    <text evidence="7">Adds poly(A) tail to the 3' end of many RNAs, which usually targets these RNAs for decay. Plays a significant role in the global control of gene expression, through influencing the rate of transcript degradation, and in the general RNA quality control.</text>
</comment>
<evidence type="ECO:0000259" key="11">
    <source>
        <dbReference type="Pfam" id="PF12626"/>
    </source>
</evidence>
<evidence type="ECO:0000256" key="9">
    <source>
        <dbReference type="SAM" id="MobiDB-lite"/>
    </source>
</evidence>
<keyword evidence="5 7" id="KW-0694">RNA-binding</keyword>
<dbReference type="InterPro" id="IPR002646">
    <property type="entry name" value="PolA_pol_head_dom"/>
</dbReference>
<keyword evidence="1 7" id="KW-0507">mRNA processing</keyword>
<accession>A0A0Q9YEX6</accession>
<feature type="compositionally biased region" description="Basic residues" evidence="9">
    <location>
        <begin position="409"/>
        <end position="423"/>
    </location>
</feature>
<dbReference type="InterPro" id="IPR032828">
    <property type="entry name" value="PolyA_RNA-bd"/>
</dbReference>
<dbReference type="GO" id="GO:0003723">
    <property type="term" value="F:RNA binding"/>
    <property type="evidence" value="ECO:0007669"/>
    <property type="project" value="UniProtKB-UniRule"/>
</dbReference>
<dbReference type="InterPro" id="IPR043519">
    <property type="entry name" value="NT_sf"/>
</dbReference>
<sequence length="430" mass="49687">MSPRTKAPMVLTRQDHSISRKDISENTLKVLYRLKKHGYQAYLVGGGVRDLLLNKHPKDFDVATNALPEEIRKIFSNCRLIGRRFRLAHVHFGRDIIEVATFRKQVEHAHEEVAHSAAGMVLRDNVYGSIEEDAWRRDFTINALYYNIADFSVVDFTGGIQDLKDRKLRMIGDTATRFREDPVRMLRAIRFASKLDLSFSDELVAPMLASRSLITHVPPARLFEEVIKLFHSGAAYPAFEQLLEYGLFEALFPQTFACLQDDVYPTKALLTDVFTNTDKRIREDKGVTPVFIIAALLWHPILKLAQKYMDDGMSLYSARLKAMEICLSEQIKRISMPKRISFGAKEIWMLQSRMQNRAGKRAERMMLEPRFRAAYDFLLLRSTSGEPIKELADWWQVYVEADPSERRNLVKKASGKPKKKKRKKEDTEKK</sequence>
<dbReference type="AlphaFoldDB" id="A0A0Q9YEX6"/>
<feature type="active site" evidence="7">
    <location>
        <position position="59"/>
    </location>
</feature>
<keyword evidence="3 7" id="KW-0547">Nucleotide-binding</keyword>
<organism evidence="13">
    <name type="scientific">Candidatus Berkiella cookevillensis</name>
    <dbReference type="NCBI Taxonomy" id="437022"/>
    <lineage>
        <taxon>Bacteria</taxon>
        <taxon>Pseudomonadati</taxon>
        <taxon>Pseudomonadota</taxon>
        <taxon>Gammaproteobacteria</taxon>
        <taxon>Candidatus Berkiellales</taxon>
        <taxon>Candidatus Berkiellaceae</taxon>
        <taxon>Candidatus Berkiella</taxon>
    </lineage>
</organism>
<dbReference type="GO" id="GO:0005524">
    <property type="term" value="F:ATP binding"/>
    <property type="evidence" value="ECO:0007669"/>
    <property type="project" value="UniProtKB-UniRule"/>
</dbReference>
<dbReference type="PANTHER" id="PTHR43051:SF1">
    <property type="entry name" value="POLYNUCLEOTIDE ADENYLYLTRANSFERASE FAMILY PROTEIN"/>
    <property type="match status" value="1"/>
</dbReference>
<reference evidence="13" key="1">
    <citation type="submission" date="2015-09" db="EMBL/GenBank/DDBJ databases">
        <title>Draft Genome Sequences of Two Novel Amoeba-resistant Intranuclear Bacteria, Candidatus Berkiella cookevillensis and Candidatus Berkiella aquae.</title>
        <authorList>
            <person name="Mehari Y.T."/>
            <person name="Arivett B.A."/>
            <person name="Farone A.L."/>
            <person name="Gunderson J.H."/>
            <person name="Farone M.B."/>
        </authorList>
    </citation>
    <scope>NUCLEOTIDE SEQUENCE [LARGE SCALE GENOMIC DNA]</scope>
    <source>
        <strain evidence="13">CC99</strain>
    </source>
</reference>
<dbReference type="Gene3D" id="1.10.3090.10">
    <property type="entry name" value="cca-adding enzyme, domain 2"/>
    <property type="match status" value="1"/>
</dbReference>